<dbReference type="OrthoDB" id="9799225at2"/>
<dbReference type="PANTHER" id="PTHR21716:SF16">
    <property type="entry name" value="BLL1467 PROTEIN"/>
    <property type="match status" value="1"/>
</dbReference>
<feature type="transmembrane region" description="Helical" evidence="6">
    <location>
        <begin position="257"/>
        <end position="278"/>
    </location>
</feature>
<feature type="transmembrane region" description="Helical" evidence="6">
    <location>
        <begin position="407"/>
        <end position="427"/>
    </location>
</feature>
<feature type="transmembrane region" description="Helical" evidence="6">
    <location>
        <begin position="467"/>
        <end position="490"/>
    </location>
</feature>
<feature type="transmembrane region" description="Helical" evidence="6">
    <location>
        <begin position="227"/>
        <end position="245"/>
    </location>
</feature>
<evidence type="ECO:0000256" key="3">
    <source>
        <dbReference type="ARBA" id="ARBA00022692"/>
    </source>
</evidence>
<comment type="similarity">
    <text evidence="2">Belongs to the autoinducer-2 exporter (AI-2E) (TC 2.A.86) family.</text>
</comment>
<keyword evidence="5 6" id="KW-0472">Membrane</keyword>
<keyword evidence="3 6" id="KW-0812">Transmembrane</keyword>
<feature type="transmembrane region" description="Helical" evidence="6">
    <location>
        <begin position="496"/>
        <end position="525"/>
    </location>
</feature>
<dbReference type="EMBL" id="PJNW01000009">
    <property type="protein sequence ID" value="PKR88749.1"/>
    <property type="molecule type" value="Genomic_DNA"/>
</dbReference>
<dbReference type="PANTHER" id="PTHR21716">
    <property type="entry name" value="TRANSMEMBRANE PROTEIN"/>
    <property type="match status" value="1"/>
</dbReference>
<dbReference type="InterPro" id="IPR002549">
    <property type="entry name" value="AI-2E-like"/>
</dbReference>
<proteinExistence type="inferred from homology"/>
<feature type="transmembrane region" description="Helical" evidence="6">
    <location>
        <begin position="336"/>
        <end position="365"/>
    </location>
</feature>
<dbReference type="GO" id="GO:0055085">
    <property type="term" value="P:transmembrane transport"/>
    <property type="evidence" value="ECO:0007669"/>
    <property type="project" value="TreeGrafter"/>
</dbReference>
<evidence type="ECO:0000256" key="6">
    <source>
        <dbReference type="SAM" id="Phobius"/>
    </source>
</evidence>
<sequence length="544" mass="57022">MMRFIWESASCAATATSPALPARSLPAAPRSCLIFRAFSATILAPEGSDMPRSSRTSSAVSEMAALADEIGGPASFLILSAAPGPVFGAEGSGVSIGFVLSCQRLESAGGRGVASLLRSGIRGDNVQCCRGFPSLALPSVRMRGTGLSLAHCEEYCAAFVRDAAPSRRSTSLKDIARRTVPDRQLPEDGVGEEDSGWLQTRRALAELSIIGLFVLALLVALHAAASLVVPMVAAIIVGSVVAHAGDRGQRIGISPMVAGLALTAILGAGMFLLIEVIAEPISTLIERLPQVLPRLAGALSDVLEPFTTLQARLTGGSTGPNGEMASLEKMLGSLDLGLVAGFLGGLTPAFGEFLIFLATLVFYVAGRAQLRRQSILAFVGREERLAAIRIFNATEASLTRYFGTTTIIYASVGIATGLIALTAGLPAPILWGLFAFAMSFVPFLGPAIVSMAIASGGLLLDRDVLSALWPVGAFMVVHLICENAVVPAVLGRRFEINPFLVFVAIIFWTWMWGAIGAILAVPLLLIARTIRSELKAETRAPLPS</sequence>
<protein>
    <recommendedName>
        <fullName evidence="9">AI-2E family transporter</fullName>
    </recommendedName>
</protein>
<dbReference type="GO" id="GO:0016020">
    <property type="term" value="C:membrane"/>
    <property type="evidence" value="ECO:0007669"/>
    <property type="project" value="UniProtKB-SubCell"/>
</dbReference>
<evidence type="ECO:0000256" key="1">
    <source>
        <dbReference type="ARBA" id="ARBA00004141"/>
    </source>
</evidence>
<keyword evidence="8" id="KW-1185">Reference proteome</keyword>
<gene>
    <name evidence="7" type="ORF">CXZ10_11515</name>
</gene>
<dbReference type="Proteomes" id="UP000233491">
    <property type="component" value="Unassembled WGS sequence"/>
</dbReference>
<evidence type="ECO:0000256" key="2">
    <source>
        <dbReference type="ARBA" id="ARBA00009773"/>
    </source>
</evidence>
<organism evidence="7 8">
    <name type="scientific">Pleomorphomonas diazotrophica</name>
    <dbReference type="NCBI Taxonomy" id="1166257"/>
    <lineage>
        <taxon>Bacteria</taxon>
        <taxon>Pseudomonadati</taxon>
        <taxon>Pseudomonadota</taxon>
        <taxon>Alphaproteobacteria</taxon>
        <taxon>Hyphomicrobiales</taxon>
        <taxon>Pleomorphomonadaceae</taxon>
        <taxon>Pleomorphomonas</taxon>
    </lineage>
</organism>
<accession>A0A2N3LVX9</accession>
<evidence type="ECO:0000313" key="7">
    <source>
        <dbReference type="EMBL" id="PKR88749.1"/>
    </source>
</evidence>
<keyword evidence="4 6" id="KW-1133">Transmembrane helix</keyword>
<dbReference type="Pfam" id="PF01594">
    <property type="entry name" value="AI-2E_transport"/>
    <property type="match status" value="1"/>
</dbReference>
<evidence type="ECO:0000256" key="4">
    <source>
        <dbReference type="ARBA" id="ARBA00022989"/>
    </source>
</evidence>
<evidence type="ECO:0008006" key="9">
    <source>
        <dbReference type="Google" id="ProtNLM"/>
    </source>
</evidence>
<feature type="transmembrane region" description="Helical" evidence="6">
    <location>
        <begin position="433"/>
        <end position="460"/>
    </location>
</feature>
<dbReference type="AlphaFoldDB" id="A0A2N3LVX9"/>
<name>A0A2N3LVX9_9HYPH</name>
<comment type="caution">
    <text evidence="7">The sequence shown here is derived from an EMBL/GenBank/DDBJ whole genome shotgun (WGS) entry which is preliminary data.</text>
</comment>
<evidence type="ECO:0000313" key="8">
    <source>
        <dbReference type="Proteomes" id="UP000233491"/>
    </source>
</evidence>
<evidence type="ECO:0000256" key="5">
    <source>
        <dbReference type="ARBA" id="ARBA00023136"/>
    </source>
</evidence>
<comment type="subcellular location">
    <subcellularLocation>
        <location evidence="1">Membrane</location>
        <topology evidence="1">Multi-pass membrane protein</topology>
    </subcellularLocation>
</comment>
<reference evidence="7 8" key="1">
    <citation type="submission" date="2017-12" db="EMBL/GenBank/DDBJ databases">
        <title>Anaerobic carbon monoxide metabolism by Pleomorphomonas carboxyditropha sp. nov., a new mesophilic hydrogenogenic carboxidotroph.</title>
        <authorList>
            <person name="Esquivel-Elizondo S."/>
            <person name="Krajmalnik-Brown R."/>
        </authorList>
    </citation>
    <scope>NUCLEOTIDE SEQUENCE [LARGE SCALE GENOMIC DNA]</scope>
    <source>
        <strain evidence="7 8">R5-392</strain>
    </source>
</reference>